<feature type="region of interest" description="Disordered" evidence="1">
    <location>
        <begin position="349"/>
        <end position="371"/>
    </location>
</feature>
<feature type="domain" description="SET" evidence="2">
    <location>
        <begin position="11"/>
        <end position="177"/>
    </location>
</feature>
<dbReference type="Gene3D" id="1.25.40.10">
    <property type="entry name" value="Tetratricopeptide repeat domain"/>
    <property type="match status" value="1"/>
</dbReference>
<organism evidence="3 4">
    <name type="scientific">Passalora fulva</name>
    <name type="common">Tomato leaf mold</name>
    <name type="synonym">Cladosporium fulvum</name>
    <dbReference type="NCBI Taxonomy" id="5499"/>
    <lineage>
        <taxon>Eukaryota</taxon>
        <taxon>Fungi</taxon>
        <taxon>Dikarya</taxon>
        <taxon>Ascomycota</taxon>
        <taxon>Pezizomycotina</taxon>
        <taxon>Dothideomycetes</taxon>
        <taxon>Dothideomycetidae</taxon>
        <taxon>Mycosphaerellales</taxon>
        <taxon>Mycosphaerellaceae</taxon>
        <taxon>Fulvia</taxon>
    </lineage>
</organism>
<proteinExistence type="predicted"/>
<dbReference type="Gene3D" id="2.170.270.10">
    <property type="entry name" value="SET domain"/>
    <property type="match status" value="1"/>
</dbReference>
<evidence type="ECO:0000259" key="2">
    <source>
        <dbReference type="PROSITE" id="PS50280"/>
    </source>
</evidence>
<dbReference type="PROSITE" id="PS50280">
    <property type="entry name" value="SET"/>
    <property type="match status" value="1"/>
</dbReference>
<protein>
    <submittedName>
        <fullName evidence="3">SET domain-containing protein 5</fullName>
    </submittedName>
</protein>
<dbReference type="SMART" id="SM00317">
    <property type="entry name" value="SET"/>
    <property type="match status" value="1"/>
</dbReference>
<gene>
    <name evidence="3" type="ORF">CLAFUR5_10902</name>
</gene>
<dbReference type="Pfam" id="PF00856">
    <property type="entry name" value="SET"/>
    <property type="match status" value="1"/>
</dbReference>
<evidence type="ECO:0000313" key="3">
    <source>
        <dbReference type="EMBL" id="UJO21252.1"/>
    </source>
</evidence>
<dbReference type="InterPro" id="IPR053185">
    <property type="entry name" value="SET_domain_protein"/>
</dbReference>
<dbReference type="CDD" id="cd20071">
    <property type="entry name" value="SET_SMYD"/>
    <property type="match status" value="1"/>
</dbReference>
<dbReference type="InterPro" id="IPR046341">
    <property type="entry name" value="SET_dom_sf"/>
</dbReference>
<evidence type="ECO:0000256" key="1">
    <source>
        <dbReference type="SAM" id="MobiDB-lite"/>
    </source>
</evidence>
<feature type="compositionally biased region" description="Gly residues" evidence="1">
    <location>
        <begin position="362"/>
        <end position="371"/>
    </location>
</feature>
<dbReference type="RefSeq" id="XP_047765618.1">
    <property type="nucleotide sequence ID" value="XM_047910050.1"/>
</dbReference>
<sequence length="371" mass="41956">MSAIMRPDAPFEFQLSRHKGYGLFATRDIKAGTRVICEKALIATPTVDTIDTIVTQLEAISPEQRELYTELSYHKRAVNTKQRSVLRKHLATQHQYTGKALDAALEDYVKMAAIYFTNAVQMGGKAQWGAGLFLTYSRVNHSCRPNLANTYNATLGMLTVHATRDIKAGEELTTTYILNVRTKEQRQEQLQTGWGFKCQCELCTGHDKEVAASEIRRERMFEIDQGLAIFENNNPLIRSHAPGSFPKSTLEALAWSEELVSLLKQEQIFGMDLAQTYRECSKYSLAEGLYSKAIGYAKAELDVEKVCVGEETEHLKEGMEGAVFWMRHLENLGKGEMVRMRMCEKRNKKEVQKAERKKAKKGGGWGQVRSV</sequence>
<dbReference type="EMBL" id="CP090170">
    <property type="protein sequence ID" value="UJO21252.1"/>
    <property type="molecule type" value="Genomic_DNA"/>
</dbReference>
<dbReference type="Proteomes" id="UP000756132">
    <property type="component" value="Chromosome 8"/>
</dbReference>
<dbReference type="PANTHER" id="PTHR47332">
    <property type="entry name" value="SET DOMAIN-CONTAINING PROTEIN 5"/>
    <property type="match status" value="1"/>
</dbReference>
<name>A0A9Q8USY1_PASFU</name>
<dbReference type="GeneID" id="71990780"/>
<evidence type="ECO:0000313" key="4">
    <source>
        <dbReference type="Proteomes" id="UP000756132"/>
    </source>
</evidence>
<accession>A0A9Q8USY1</accession>
<dbReference type="PANTHER" id="PTHR47332:SF4">
    <property type="entry name" value="SET DOMAIN-CONTAINING PROTEIN 5"/>
    <property type="match status" value="1"/>
</dbReference>
<dbReference type="InterPro" id="IPR001214">
    <property type="entry name" value="SET_dom"/>
</dbReference>
<dbReference type="InterPro" id="IPR011990">
    <property type="entry name" value="TPR-like_helical_dom_sf"/>
</dbReference>
<dbReference type="OrthoDB" id="265717at2759"/>
<dbReference type="AlphaFoldDB" id="A0A9Q8USY1"/>
<reference evidence="3" key="2">
    <citation type="journal article" date="2022" name="Microb. Genom.">
        <title>A chromosome-scale genome assembly of the tomato pathogen Cladosporium fulvum reveals a compartmentalized genome architecture and the presence of a dispensable chromosome.</title>
        <authorList>
            <person name="Zaccaron A.Z."/>
            <person name="Chen L.H."/>
            <person name="Samaras A."/>
            <person name="Stergiopoulos I."/>
        </authorList>
    </citation>
    <scope>NUCLEOTIDE SEQUENCE</scope>
    <source>
        <strain evidence="3">Race5_Kim</strain>
    </source>
</reference>
<reference evidence="3" key="1">
    <citation type="submission" date="2021-12" db="EMBL/GenBank/DDBJ databases">
        <authorList>
            <person name="Zaccaron A."/>
            <person name="Stergiopoulos I."/>
        </authorList>
    </citation>
    <scope>NUCLEOTIDE SEQUENCE</scope>
    <source>
        <strain evidence="3">Race5_Kim</strain>
    </source>
</reference>
<keyword evidence="4" id="KW-1185">Reference proteome</keyword>
<dbReference type="SUPFAM" id="SSF82199">
    <property type="entry name" value="SET domain"/>
    <property type="match status" value="1"/>
</dbReference>
<dbReference type="KEGG" id="ffu:CLAFUR5_10902"/>